<dbReference type="CDD" id="cd00118">
    <property type="entry name" value="LysM"/>
    <property type="match status" value="1"/>
</dbReference>
<evidence type="ECO:0000256" key="1">
    <source>
        <dbReference type="ARBA" id="ARBA00023049"/>
    </source>
</evidence>
<gene>
    <name evidence="6" type="ORF">SAMN06296020_1186</name>
</gene>
<feature type="coiled-coil region" evidence="2">
    <location>
        <begin position="262"/>
        <end position="299"/>
    </location>
</feature>
<dbReference type="RefSeq" id="WP_283410572.1">
    <property type="nucleotide sequence ID" value="NZ_FXUF01000018.1"/>
</dbReference>
<name>A0AA45WYH1_9CLOT</name>
<dbReference type="Proteomes" id="UP001158066">
    <property type="component" value="Unassembled WGS sequence"/>
</dbReference>
<sequence length="358" mass="41258">MTATPRETGDQSLDFDIELGEVRALPPRHQQVRISLDPQVYQQIYDYASSDTGKELGGILLGIPQETEEQVMLEVTAMLKAKKTSANKTSLTFTHETWDQIHHEKEILYPELKIVGWFHTHPGFGIFLSAYDLFIQQNFFNLPWQVAYVIDPVKHEQGFFAWEGSEIKPAVYRLGETDHWQEADTEESMDLQQNKNVSAYQTQKQVRRSSHQKPITGTKSTGSRKSVPLWMNLLMVLLVLLLAASNAHRLVTPDEAPPVMEQQLYQEQATALADQVDRLEQQLLEIQQENQEMGELVVQLSGERFFLYTVNPGDTLWSISRRFYQDPMEYEHVMRLNNLENPDNLEVGQYLLLYKTGD</sequence>
<evidence type="ECO:0000313" key="7">
    <source>
        <dbReference type="Proteomes" id="UP001158066"/>
    </source>
</evidence>
<dbReference type="SUPFAM" id="SSF102712">
    <property type="entry name" value="JAB1/MPN domain"/>
    <property type="match status" value="1"/>
</dbReference>
<protein>
    <submittedName>
        <fullName evidence="6">LysM domain-containing protein</fullName>
    </submittedName>
</protein>
<dbReference type="Pfam" id="PF01398">
    <property type="entry name" value="JAB"/>
    <property type="match status" value="1"/>
</dbReference>
<feature type="region of interest" description="Disordered" evidence="3">
    <location>
        <begin position="202"/>
        <end position="223"/>
    </location>
</feature>
<dbReference type="SMART" id="SM00257">
    <property type="entry name" value="LysM"/>
    <property type="match status" value="1"/>
</dbReference>
<keyword evidence="1" id="KW-0645">Protease</keyword>
<keyword evidence="1" id="KW-0378">Hydrolase</keyword>
<dbReference type="Gene3D" id="3.40.140.10">
    <property type="entry name" value="Cytidine Deaminase, domain 2"/>
    <property type="match status" value="1"/>
</dbReference>
<dbReference type="PROSITE" id="PS50249">
    <property type="entry name" value="MPN"/>
    <property type="match status" value="1"/>
</dbReference>
<keyword evidence="2" id="KW-0175">Coiled coil</keyword>
<dbReference type="InterPro" id="IPR000555">
    <property type="entry name" value="JAMM/MPN+_dom"/>
</dbReference>
<proteinExistence type="predicted"/>
<feature type="compositionally biased region" description="Polar residues" evidence="3">
    <location>
        <begin position="212"/>
        <end position="223"/>
    </location>
</feature>
<evidence type="ECO:0000256" key="2">
    <source>
        <dbReference type="SAM" id="Coils"/>
    </source>
</evidence>
<dbReference type="Pfam" id="PF01476">
    <property type="entry name" value="LysM"/>
    <property type="match status" value="1"/>
</dbReference>
<dbReference type="Gene3D" id="3.10.350.10">
    <property type="entry name" value="LysM domain"/>
    <property type="match status" value="1"/>
</dbReference>
<feature type="domain" description="MPN" evidence="4">
    <location>
        <begin position="34"/>
        <end position="168"/>
    </location>
</feature>
<organism evidence="6 7">
    <name type="scientific">Anoxynatronum buryatiense</name>
    <dbReference type="NCBI Taxonomy" id="489973"/>
    <lineage>
        <taxon>Bacteria</taxon>
        <taxon>Bacillati</taxon>
        <taxon>Bacillota</taxon>
        <taxon>Clostridia</taxon>
        <taxon>Eubacteriales</taxon>
        <taxon>Clostridiaceae</taxon>
        <taxon>Anoxynatronum</taxon>
    </lineage>
</organism>
<evidence type="ECO:0000259" key="4">
    <source>
        <dbReference type="PROSITE" id="PS50249"/>
    </source>
</evidence>
<comment type="caution">
    <text evidence="6">The sequence shown here is derived from an EMBL/GenBank/DDBJ whole genome shotgun (WGS) entry which is preliminary data.</text>
</comment>
<dbReference type="AlphaFoldDB" id="A0AA45WYH1"/>
<dbReference type="PROSITE" id="PS51782">
    <property type="entry name" value="LYSM"/>
    <property type="match status" value="1"/>
</dbReference>
<keyword evidence="1" id="KW-0482">Metalloprotease</keyword>
<dbReference type="InterPro" id="IPR037518">
    <property type="entry name" value="MPN"/>
</dbReference>
<evidence type="ECO:0000256" key="3">
    <source>
        <dbReference type="SAM" id="MobiDB-lite"/>
    </source>
</evidence>
<dbReference type="SUPFAM" id="SSF54106">
    <property type="entry name" value="LysM domain"/>
    <property type="match status" value="1"/>
</dbReference>
<reference evidence="6" key="1">
    <citation type="submission" date="2017-05" db="EMBL/GenBank/DDBJ databases">
        <authorList>
            <person name="Varghese N."/>
            <person name="Submissions S."/>
        </authorList>
    </citation>
    <scope>NUCLEOTIDE SEQUENCE</scope>
    <source>
        <strain evidence="6">Su22</strain>
    </source>
</reference>
<feature type="domain" description="LysM" evidence="5">
    <location>
        <begin position="306"/>
        <end position="353"/>
    </location>
</feature>
<keyword evidence="7" id="KW-1185">Reference proteome</keyword>
<dbReference type="GO" id="GO:0008237">
    <property type="term" value="F:metallopeptidase activity"/>
    <property type="evidence" value="ECO:0007669"/>
    <property type="project" value="UniProtKB-KW"/>
</dbReference>
<dbReference type="EMBL" id="FXUF01000018">
    <property type="protein sequence ID" value="SMP69132.1"/>
    <property type="molecule type" value="Genomic_DNA"/>
</dbReference>
<accession>A0AA45WYH1</accession>
<dbReference type="InterPro" id="IPR018392">
    <property type="entry name" value="LysM"/>
</dbReference>
<evidence type="ECO:0000259" key="5">
    <source>
        <dbReference type="PROSITE" id="PS51782"/>
    </source>
</evidence>
<dbReference type="InterPro" id="IPR036779">
    <property type="entry name" value="LysM_dom_sf"/>
</dbReference>
<evidence type="ECO:0000313" key="6">
    <source>
        <dbReference type="EMBL" id="SMP69132.1"/>
    </source>
</evidence>